<dbReference type="Proteomes" id="UP001292094">
    <property type="component" value="Unassembled WGS sequence"/>
</dbReference>
<dbReference type="GO" id="GO:0005829">
    <property type="term" value="C:cytosol"/>
    <property type="evidence" value="ECO:0007669"/>
    <property type="project" value="TreeGrafter"/>
</dbReference>
<protein>
    <recommendedName>
        <fullName evidence="7">Cactus</fullName>
    </recommendedName>
</protein>
<dbReference type="InterPro" id="IPR002110">
    <property type="entry name" value="Ankyrin_rpt"/>
</dbReference>
<evidence type="ECO:0000313" key="6">
    <source>
        <dbReference type="Proteomes" id="UP001292094"/>
    </source>
</evidence>
<dbReference type="Gene3D" id="1.25.40.20">
    <property type="entry name" value="Ankyrin repeat-containing domain"/>
    <property type="match status" value="3"/>
</dbReference>
<evidence type="ECO:0000256" key="3">
    <source>
        <dbReference type="PROSITE-ProRule" id="PRU00023"/>
    </source>
</evidence>
<dbReference type="SUPFAM" id="SSF48403">
    <property type="entry name" value="Ankyrin repeat"/>
    <property type="match status" value="1"/>
</dbReference>
<dbReference type="InterPro" id="IPR036770">
    <property type="entry name" value="Ankyrin_rpt-contain_sf"/>
</dbReference>
<evidence type="ECO:0000256" key="2">
    <source>
        <dbReference type="ARBA" id="ARBA00023043"/>
    </source>
</evidence>
<dbReference type="Pfam" id="PF12796">
    <property type="entry name" value="Ank_2"/>
    <property type="match status" value="2"/>
</dbReference>
<dbReference type="InterPro" id="IPR051070">
    <property type="entry name" value="NF-kappa-B_inhibitor"/>
</dbReference>
<feature type="region of interest" description="Disordered" evidence="4">
    <location>
        <begin position="123"/>
        <end position="156"/>
    </location>
</feature>
<feature type="compositionally biased region" description="Low complexity" evidence="4">
    <location>
        <begin position="123"/>
        <end position="132"/>
    </location>
</feature>
<dbReference type="PANTHER" id="PTHR46680:SF3">
    <property type="entry name" value="NF-KAPPA-B INHIBITOR CACTUS"/>
    <property type="match status" value="1"/>
</dbReference>
<feature type="compositionally biased region" description="Low complexity" evidence="4">
    <location>
        <begin position="146"/>
        <end position="156"/>
    </location>
</feature>
<feature type="compositionally biased region" description="Low complexity" evidence="4">
    <location>
        <begin position="52"/>
        <end position="70"/>
    </location>
</feature>
<reference evidence="5" key="1">
    <citation type="submission" date="2023-11" db="EMBL/GenBank/DDBJ databases">
        <title>Genome assemblies of two species of porcelain crab, Petrolisthes cinctipes and Petrolisthes manimaculis (Anomura: Porcellanidae).</title>
        <authorList>
            <person name="Angst P."/>
        </authorList>
    </citation>
    <scope>NUCLEOTIDE SEQUENCE</scope>
    <source>
        <strain evidence="5">PB745_02</strain>
        <tissue evidence="5">Gill</tissue>
    </source>
</reference>
<dbReference type="AlphaFoldDB" id="A0AAE1PIV3"/>
<dbReference type="GO" id="GO:0071356">
    <property type="term" value="P:cellular response to tumor necrosis factor"/>
    <property type="evidence" value="ECO:0007669"/>
    <property type="project" value="TreeGrafter"/>
</dbReference>
<feature type="region of interest" description="Disordered" evidence="4">
    <location>
        <begin position="21"/>
        <end position="100"/>
    </location>
</feature>
<dbReference type="PROSITE" id="PS50297">
    <property type="entry name" value="ANK_REP_REGION"/>
    <property type="match status" value="2"/>
</dbReference>
<feature type="repeat" description="ANK" evidence="3">
    <location>
        <begin position="299"/>
        <end position="331"/>
    </location>
</feature>
<evidence type="ECO:0000256" key="1">
    <source>
        <dbReference type="ARBA" id="ARBA00022737"/>
    </source>
</evidence>
<dbReference type="EMBL" id="JAWZYT010001796">
    <property type="protein sequence ID" value="KAK4309136.1"/>
    <property type="molecule type" value="Genomic_DNA"/>
</dbReference>
<keyword evidence="2 3" id="KW-0040">ANK repeat</keyword>
<evidence type="ECO:0000313" key="5">
    <source>
        <dbReference type="EMBL" id="KAK4309136.1"/>
    </source>
</evidence>
<feature type="compositionally biased region" description="Basic and acidic residues" evidence="4">
    <location>
        <begin position="81"/>
        <end position="96"/>
    </location>
</feature>
<organism evidence="5 6">
    <name type="scientific">Petrolisthes manimaculis</name>
    <dbReference type="NCBI Taxonomy" id="1843537"/>
    <lineage>
        <taxon>Eukaryota</taxon>
        <taxon>Metazoa</taxon>
        <taxon>Ecdysozoa</taxon>
        <taxon>Arthropoda</taxon>
        <taxon>Crustacea</taxon>
        <taxon>Multicrustacea</taxon>
        <taxon>Malacostraca</taxon>
        <taxon>Eumalacostraca</taxon>
        <taxon>Eucarida</taxon>
        <taxon>Decapoda</taxon>
        <taxon>Pleocyemata</taxon>
        <taxon>Anomura</taxon>
        <taxon>Galatheoidea</taxon>
        <taxon>Porcellanidae</taxon>
        <taxon>Petrolisthes</taxon>
    </lineage>
</organism>
<feature type="repeat" description="ANK" evidence="3">
    <location>
        <begin position="213"/>
        <end position="245"/>
    </location>
</feature>
<keyword evidence="6" id="KW-1185">Reference proteome</keyword>
<evidence type="ECO:0000256" key="4">
    <source>
        <dbReference type="SAM" id="MobiDB-lite"/>
    </source>
</evidence>
<gene>
    <name evidence="5" type="ORF">Pmani_019241</name>
</gene>
<dbReference type="PROSITE" id="PS50088">
    <property type="entry name" value="ANK_REPEAT"/>
    <property type="match status" value="3"/>
</dbReference>
<dbReference type="SMART" id="SM00248">
    <property type="entry name" value="ANK"/>
    <property type="match status" value="6"/>
</dbReference>
<dbReference type="PANTHER" id="PTHR46680">
    <property type="entry name" value="NF-KAPPA-B INHIBITOR ALPHA"/>
    <property type="match status" value="1"/>
</dbReference>
<feature type="repeat" description="ANK" evidence="3">
    <location>
        <begin position="177"/>
        <end position="212"/>
    </location>
</feature>
<name>A0AAE1PIV3_9EUCA</name>
<keyword evidence="1" id="KW-0677">Repeat</keyword>
<comment type="caution">
    <text evidence="5">The sequence shown here is derived from an EMBL/GenBank/DDBJ whole genome shotgun (WGS) entry which is preliminary data.</text>
</comment>
<dbReference type="GO" id="GO:0051059">
    <property type="term" value="F:NF-kappaB binding"/>
    <property type="evidence" value="ECO:0007669"/>
    <property type="project" value="TreeGrafter"/>
</dbReference>
<sequence>MWPSNSGQGCVVEACVGAAPPSGACMNSAREEGARPKVLSPSTDSKLRYDSNNDSGFLSDSNLLSSSSVSCEDPGTTTSMRCEDIMPGETHHHSDPKTQQMGISATRLDSGIDISEQLSSLHLASPSVSSISNTSETGETEDSPSRRPVSPLPRRSRLGLSEAQVSLLQEIFQRDEDGDTQLHVAVMRGFIEVVYHITRLLPHQAFLDLANHAGKTALHLAVAGGDAGVARHLVVCGASPVARDRRGNTALHLACAQGHTLMVTQLTRPVTVAEVIHARLSYAPAHTAGLLAADLTNYDGQTCIHVAAQGGHRDILQHLTWYGADINAREGKSGRTALHYAVEARDPGLVAFLTESCRVSLNLETYAGLTPYQLALANGATGLANLLVELGAPSQALPTYLTADDDHDYDETISSSMVNDTPSNTNGWANMDDLRIGGVPVPMAMPVPVSDPNPFNADLYF</sequence>
<accession>A0AAE1PIV3</accession>
<evidence type="ECO:0008006" key="7">
    <source>
        <dbReference type="Google" id="ProtNLM"/>
    </source>
</evidence>
<proteinExistence type="predicted"/>